<sequence length="227" mass="24929">MAFLGNTEGLVRVNTVTNVPSAVEAEYSREIREGLDPAVLEVGPPPIPELAGPWRMRLAQAEGADLDLIHGWMNAPHVAPYWDQAWPRERWARALAGQLAGTYSRPFVVDLDGEPFAYVELYRAARDVVAAHYDARPHDVGYHVAIGDKDRVGKGIGGQLFKAVIDGVFAAEAECARIVSEPDARNEAARRMDVKLGLHFLGEVDLPHKRAALFVYPRTTADVPTLV</sequence>
<protein>
    <recommendedName>
        <fullName evidence="3">Lysine N-acyltransferase MbtK</fullName>
    </recommendedName>
    <alternativeName>
        <fullName evidence="5">Mycobactin synthase protein K</fullName>
    </alternativeName>
</protein>
<evidence type="ECO:0000256" key="2">
    <source>
        <dbReference type="ARBA" id="ARBA00005102"/>
    </source>
</evidence>
<dbReference type="GO" id="GO:0016410">
    <property type="term" value="F:N-acyltransferase activity"/>
    <property type="evidence" value="ECO:0007669"/>
    <property type="project" value="TreeGrafter"/>
</dbReference>
<evidence type="ECO:0000313" key="7">
    <source>
        <dbReference type="EMBL" id="SHE93970.1"/>
    </source>
</evidence>
<evidence type="ECO:0000259" key="6">
    <source>
        <dbReference type="PROSITE" id="PS51186"/>
    </source>
</evidence>
<dbReference type="SMART" id="SM01006">
    <property type="entry name" value="AlcB"/>
    <property type="match status" value="1"/>
</dbReference>
<reference evidence="7 8" key="1">
    <citation type="submission" date="2016-11" db="EMBL/GenBank/DDBJ databases">
        <authorList>
            <person name="Jaros S."/>
            <person name="Januszkiewicz K."/>
            <person name="Wedrychowicz H."/>
        </authorList>
    </citation>
    <scope>NUCLEOTIDE SEQUENCE [LARGE SCALE GENOMIC DNA]</scope>
    <source>
        <strain evidence="7 8">DSM 44523</strain>
    </source>
</reference>
<keyword evidence="4" id="KW-0046">Antibiotic resistance</keyword>
<dbReference type="Gene3D" id="3.40.630.30">
    <property type="match status" value="1"/>
</dbReference>
<dbReference type="Pfam" id="PF13523">
    <property type="entry name" value="Acetyltransf_8"/>
    <property type="match status" value="1"/>
</dbReference>
<name>A0A1M4XKK3_STRHI</name>
<evidence type="ECO:0000256" key="5">
    <source>
        <dbReference type="ARBA" id="ARBA00031122"/>
    </source>
</evidence>
<dbReference type="GO" id="GO:0019290">
    <property type="term" value="P:siderophore biosynthetic process"/>
    <property type="evidence" value="ECO:0007669"/>
    <property type="project" value="InterPro"/>
</dbReference>
<evidence type="ECO:0000256" key="3">
    <source>
        <dbReference type="ARBA" id="ARBA00020586"/>
    </source>
</evidence>
<gene>
    <name evidence="7" type="ORF">SAMN05444320_10233</name>
</gene>
<dbReference type="SUPFAM" id="SSF55729">
    <property type="entry name" value="Acyl-CoA N-acyltransferases (Nat)"/>
    <property type="match status" value="1"/>
</dbReference>
<accession>A0A1M4XKK3</accession>
<proteinExistence type="predicted"/>
<dbReference type="InterPro" id="IPR019432">
    <property type="entry name" value="Acyltransferase_MbtK/IucB-like"/>
</dbReference>
<evidence type="ECO:0000256" key="1">
    <source>
        <dbReference type="ARBA" id="ARBA00003818"/>
    </source>
</evidence>
<dbReference type="PANTHER" id="PTHR31438:SF1">
    <property type="entry name" value="LYSINE N-ACYLTRANSFERASE C17G9.06C-RELATED"/>
    <property type="match status" value="1"/>
</dbReference>
<dbReference type="InterPro" id="IPR000182">
    <property type="entry name" value="GNAT_dom"/>
</dbReference>
<dbReference type="Proteomes" id="UP000184501">
    <property type="component" value="Unassembled WGS sequence"/>
</dbReference>
<dbReference type="GO" id="GO:0046677">
    <property type="term" value="P:response to antibiotic"/>
    <property type="evidence" value="ECO:0007669"/>
    <property type="project" value="UniProtKB-KW"/>
</dbReference>
<organism evidence="7 8">
    <name type="scientific">Streptoalloteichus hindustanus</name>
    <dbReference type="NCBI Taxonomy" id="2017"/>
    <lineage>
        <taxon>Bacteria</taxon>
        <taxon>Bacillati</taxon>
        <taxon>Actinomycetota</taxon>
        <taxon>Actinomycetes</taxon>
        <taxon>Pseudonocardiales</taxon>
        <taxon>Pseudonocardiaceae</taxon>
        <taxon>Streptoalloteichus</taxon>
    </lineage>
</organism>
<keyword evidence="7" id="KW-0808">Transferase</keyword>
<dbReference type="InterPro" id="IPR016181">
    <property type="entry name" value="Acyl_CoA_acyltransferase"/>
</dbReference>
<evidence type="ECO:0000313" key="8">
    <source>
        <dbReference type="Proteomes" id="UP000184501"/>
    </source>
</evidence>
<dbReference type="PROSITE" id="PS51186">
    <property type="entry name" value="GNAT"/>
    <property type="match status" value="1"/>
</dbReference>
<comment type="pathway">
    <text evidence="2">Siderophore biosynthesis; mycobactin biosynthesis.</text>
</comment>
<dbReference type="UniPathway" id="UPA00011"/>
<dbReference type="STRING" id="2017.SAMN05444320_10233"/>
<dbReference type="AlphaFoldDB" id="A0A1M4XKK3"/>
<comment type="function">
    <text evidence="1">Acyltransferase required for the direct transfer of medium- to long-chain fatty acyl moieties from a carrier protein (MbtL) on to the epsilon-amino group of lysine residue in the mycobactin core.</text>
</comment>
<evidence type="ECO:0000256" key="4">
    <source>
        <dbReference type="ARBA" id="ARBA00023251"/>
    </source>
</evidence>
<dbReference type="EMBL" id="FQVN01000002">
    <property type="protein sequence ID" value="SHE93970.1"/>
    <property type="molecule type" value="Genomic_DNA"/>
</dbReference>
<keyword evidence="8" id="KW-1185">Reference proteome</keyword>
<feature type="domain" description="N-acetyltransferase" evidence="6">
    <location>
        <begin position="56"/>
        <end position="219"/>
    </location>
</feature>
<dbReference type="PANTHER" id="PTHR31438">
    <property type="entry name" value="LYSINE N-ACYLTRANSFERASE C17G9.06C-RELATED"/>
    <property type="match status" value="1"/>
</dbReference>